<reference evidence="1 2" key="1">
    <citation type="submission" date="2023-07" db="EMBL/GenBank/DDBJ databases">
        <title>Genomic Encyclopedia of Type Strains, Phase IV (KMG-IV): sequencing the most valuable type-strain genomes for metagenomic binning, comparative biology and taxonomic classification.</title>
        <authorList>
            <person name="Goeker M."/>
        </authorList>
    </citation>
    <scope>NUCLEOTIDE SEQUENCE [LARGE SCALE GENOMIC DNA]</scope>
    <source>
        <strain evidence="1 2">DSM 19619</strain>
    </source>
</reference>
<dbReference type="EMBL" id="JAUSVX010000029">
    <property type="protein sequence ID" value="MDQ0475021.1"/>
    <property type="molecule type" value="Genomic_DNA"/>
</dbReference>
<dbReference type="RefSeq" id="WP_307285624.1">
    <property type="nucleotide sequence ID" value="NZ_JAUSVX010000029.1"/>
</dbReference>
<evidence type="ECO:0000313" key="1">
    <source>
        <dbReference type="EMBL" id="MDQ0475021.1"/>
    </source>
</evidence>
<organism evidence="1 2">
    <name type="scientific">Labrys wisconsinensis</name>
    <dbReference type="NCBI Taxonomy" id="425677"/>
    <lineage>
        <taxon>Bacteria</taxon>
        <taxon>Pseudomonadati</taxon>
        <taxon>Pseudomonadota</taxon>
        <taxon>Alphaproteobacteria</taxon>
        <taxon>Hyphomicrobiales</taxon>
        <taxon>Xanthobacteraceae</taxon>
        <taxon>Labrys</taxon>
    </lineage>
</organism>
<comment type="caution">
    <text evidence="1">The sequence shown here is derived from an EMBL/GenBank/DDBJ whole genome shotgun (WGS) entry which is preliminary data.</text>
</comment>
<name>A0ABU0JNE5_9HYPH</name>
<proteinExistence type="predicted"/>
<evidence type="ECO:0008006" key="3">
    <source>
        <dbReference type="Google" id="ProtNLM"/>
    </source>
</evidence>
<accession>A0ABU0JNE5</accession>
<protein>
    <recommendedName>
        <fullName evidence="3">Tip attachment protein J domain-containing protein</fullName>
    </recommendedName>
</protein>
<dbReference type="Proteomes" id="UP001242480">
    <property type="component" value="Unassembled WGS sequence"/>
</dbReference>
<keyword evidence="2" id="KW-1185">Reference proteome</keyword>
<gene>
    <name evidence="1" type="ORF">QO011_008063</name>
</gene>
<evidence type="ECO:0000313" key="2">
    <source>
        <dbReference type="Proteomes" id="UP001242480"/>
    </source>
</evidence>
<sequence length="903" mass="95271">MSRGNFPVYSFNGGQVSPLALGRIDLPRLAVCGETVRNWLLSTLGWMGLRPGTDYLGTTRNNLAARLIPFVGTAAQCSLLELTDRTIRIWNDGALVMRSAVDTTIANGSFAGLTGWTAGAVSGGSVTASGSGTARIAGNGISRSTLTQAITVPPASAGTEHGLTIVVPYGPVLMRIGTSAGDDDLVTETSLGTGSHKLAVTLTGTVYLQFAAPDIYRREVGPVSFDAVGVVELPAPWAAADIRKVRLSQQGDVLFAACRGYPQQRIESRGRRSWSVADYRSIKGPFLTQPANPATIRPSGKTGGITLTASRALFKPGHVGAIWELIHTGQDVAATVSGDDQWTDPIRVSGARGVAADDNSKGNGQRTFKVLFNNAGFVGTIRIQRAFGNPEGWFNYSIAGNAVTTVTNGAEITDTNDNAIVYYRIGVAAGEYTSGSATVELQYPNGSTVGVVRVTGYTDNAHVGAEVVSPLGDTVATSNWREGIWSAFRGFPRDVAFQDGRLWWLGSNYLYGSVSDAFDNYDDGTTGDAAPVIRSIATGPADGNLWILRLFNLVVGSAVALNVIRSSAIDEPITPTAFSAREFEQVGGAEVAPVAIGPRGVYVGRSGVDLFEIALGDNGDYAAQTLMRMVPDIAEAGIAKIFVQRRPDQRIHAVLADGTMLVATYNRDEKVIAFALYQTDGAIEDGEALPGTTQDDVYLCVLRTLNGTPTRCIERQSSESDTRGGAVNRLADCGRLVVNPSPAATISGADAFNGRGIVAWADGKGYQDLAVAGGSFTLPVAATTVWYGLPYTATFLSTKLAYAADAGTALLQRKRVDHLGLLLGNTARAGLRFGPALDRLDPLPLMVRGREVDPASVEGEIDDAAVSFDGSWSTDSRFALEAQAPWPCTVKAAVIGVATHDSR</sequence>